<dbReference type="Pfam" id="PF00069">
    <property type="entry name" value="Pkinase"/>
    <property type="match status" value="1"/>
</dbReference>
<dbReference type="AlphaFoldDB" id="A2E2R8"/>
<dbReference type="Gene3D" id="3.30.200.20">
    <property type="entry name" value="Phosphorylase Kinase, domain 1"/>
    <property type="match status" value="1"/>
</dbReference>
<dbReference type="InterPro" id="IPR008271">
    <property type="entry name" value="Ser/Thr_kinase_AS"/>
</dbReference>
<dbReference type="VEuPathDB" id="TrichDB:TVAG_212780"/>
<feature type="binding site" evidence="9">
    <location>
        <position position="54"/>
    </location>
    <ligand>
        <name>ATP</name>
        <dbReference type="ChEBI" id="CHEBI:30616"/>
    </ligand>
</feature>
<evidence type="ECO:0000256" key="1">
    <source>
        <dbReference type="ARBA" id="ARBA00012513"/>
    </source>
</evidence>
<reference evidence="12" key="2">
    <citation type="journal article" date="2007" name="Science">
        <title>Draft genome sequence of the sexually transmitted pathogen Trichomonas vaginalis.</title>
        <authorList>
            <person name="Carlton J.M."/>
            <person name="Hirt R.P."/>
            <person name="Silva J.C."/>
            <person name="Delcher A.L."/>
            <person name="Schatz M."/>
            <person name="Zhao Q."/>
            <person name="Wortman J.R."/>
            <person name="Bidwell S.L."/>
            <person name="Alsmark U.C.M."/>
            <person name="Besteiro S."/>
            <person name="Sicheritz-Ponten T."/>
            <person name="Noel C.J."/>
            <person name="Dacks J.B."/>
            <person name="Foster P.G."/>
            <person name="Simillion C."/>
            <person name="Van de Peer Y."/>
            <person name="Miranda-Saavedra D."/>
            <person name="Barton G.J."/>
            <person name="Westrop G.D."/>
            <person name="Mueller S."/>
            <person name="Dessi D."/>
            <person name="Fiori P.L."/>
            <person name="Ren Q."/>
            <person name="Paulsen I."/>
            <person name="Zhang H."/>
            <person name="Bastida-Corcuera F.D."/>
            <person name="Simoes-Barbosa A."/>
            <person name="Brown M.T."/>
            <person name="Hayes R.D."/>
            <person name="Mukherjee M."/>
            <person name="Okumura C.Y."/>
            <person name="Schneider R."/>
            <person name="Smith A.J."/>
            <person name="Vanacova S."/>
            <person name="Villalvazo M."/>
            <person name="Haas B.J."/>
            <person name="Pertea M."/>
            <person name="Feldblyum T.V."/>
            <person name="Utterback T.R."/>
            <person name="Shu C.L."/>
            <person name="Osoegawa K."/>
            <person name="de Jong P.J."/>
            <person name="Hrdy I."/>
            <person name="Horvathova L."/>
            <person name="Zubacova Z."/>
            <person name="Dolezal P."/>
            <person name="Malik S.B."/>
            <person name="Logsdon J.M. Jr."/>
            <person name="Henze K."/>
            <person name="Gupta A."/>
            <person name="Wang C.C."/>
            <person name="Dunne R.L."/>
            <person name="Upcroft J.A."/>
            <person name="Upcroft P."/>
            <person name="White O."/>
            <person name="Salzberg S.L."/>
            <person name="Tang P."/>
            <person name="Chiu C.-H."/>
            <person name="Lee Y.-S."/>
            <person name="Embley T.M."/>
            <person name="Coombs G.H."/>
            <person name="Mottram J.C."/>
            <person name="Tachezy J."/>
            <person name="Fraser-Liggett C.M."/>
            <person name="Johnson P.J."/>
        </authorList>
    </citation>
    <scope>NUCLEOTIDE SEQUENCE [LARGE SCALE GENOMIC DNA]</scope>
    <source>
        <strain evidence="12">G3</strain>
    </source>
</reference>
<dbReference type="EC" id="2.7.11.1" evidence="1"/>
<dbReference type="InterPro" id="IPR045216">
    <property type="entry name" value="CK2_alpha"/>
</dbReference>
<dbReference type="InParanoid" id="A2E2R8"/>
<keyword evidence="4 9" id="KW-0547">Nucleotide-binding</keyword>
<gene>
    <name evidence="12" type="ORF">TVAG_212780</name>
</gene>
<dbReference type="EMBL" id="DS113291">
    <property type="protein sequence ID" value="EAY13096.1"/>
    <property type="molecule type" value="Genomic_DNA"/>
</dbReference>
<comment type="similarity">
    <text evidence="10">Belongs to the protein kinase superfamily.</text>
</comment>
<dbReference type="RefSeq" id="XP_001325319.1">
    <property type="nucleotide sequence ID" value="XM_001325284.1"/>
</dbReference>
<evidence type="ECO:0000256" key="3">
    <source>
        <dbReference type="ARBA" id="ARBA00022679"/>
    </source>
</evidence>
<organism evidence="12 13">
    <name type="scientific">Trichomonas vaginalis (strain ATCC PRA-98 / G3)</name>
    <dbReference type="NCBI Taxonomy" id="412133"/>
    <lineage>
        <taxon>Eukaryota</taxon>
        <taxon>Metamonada</taxon>
        <taxon>Parabasalia</taxon>
        <taxon>Trichomonadida</taxon>
        <taxon>Trichomonadidae</taxon>
        <taxon>Trichomonas</taxon>
    </lineage>
</organism>
<dbReference type="GO" id="GO:0006974">
    <property type="term" value="P:DNA damage response"/>
    <property type="evidence" value="ECO:0000318"/>
    <property type="project" value="GO_Central"/>
</dbReference>
<dbReference type="Proteomes" id="UP000001542">
    <property type="component" value="Unassembled WGS sequence"/>
</dbReference>
<evidence type="ECO:0000313" key="12">
    <source>
        <dbReference type="EMBL" id="EAY13096.1"/>
    </source>
</evidence>
<protein>
    <recommendedName>
        <fullName evidence="1">non-specific serine/threonine protein kinase</fullName>
        <ecNumber evidence="1">2.7.11.1</ecNumber>
    </recommendedName>
</protein>
<dbReference type="KEGG" id="tva:4771069"/>
<dbReference type="GO" id="GO:0005634">
    <property type="term" value="C:nucleus"/>
    <property type="evidence" value="ECO:0000318"/>
    <property type="project" value="GO_Central"/>
</dbReference>
<dbReference type="eggNOG" id="KOG0668">
    <property type="taxonomic scope" value="Eukaryota"/>
</dbReference>
<dbReference type="PROSITE" id="PS50011">
    <property type="entry name" value="PROTEIN_KINASE_DOM"/>
    <property type="match status" value="1"/>
</dbReference>
<feature type="domain" description="Protein kinase" evidence="11">
    <location>
        <begin position="27"/>
        <end position="306"/>
    </location>
</feature>
<keyword evidence="5 12" id="KW-0418">Kinase</keyword>
<dbReference type="GO" id="GO:0005524">
    <property type="term" value="F:ATP binding"/>
    <property type="evidence" value="ECO:0007669"/>
    <property type="project" value="UniProtKB-UniRule"/>
</dbReference>
<accession>A2E2R8</accession>
<dbReference type="SMART" id="SM00220">
    <property type="entry name" value="S_TKc"/>
    <property type="match status" value="1"/>
</dbReference>
<name>A2E2R8_TRIV3</name>
<dbReference type="GO" id="GO:0005956">
    <property type="term" value="C:protein kinase CK2 complex"/>
    <property type="evidence" value="ECO:0000318"/>
    <property type="project" value="GO_Central"/>
</dbReference>
<evidence type="ECO:0000256" key="8">
    <source>
        <dbReference type="ARBA" id="ARBA00048679"/>
    </source>
</evidence>
<dbReference type="VEuPathDB" id="TrichDB:TVAGG3_0166640"/>
<keyword evidence="6 9" id="KW-0067">ATP-binding</keyword>
<proteinExistence type="inferred from homology"/>
<evidence type="ECO:0000256" key="7">
    <source>
        <dbReference type="ARBA" id="ARBA00047899"/>
    </source>
</evidence>
<keyword evidence="3" id="KW-0808">Transferase</keyword>
<evidence type="ECO:0000256" key="2">
    <source>
        <dbReference type="ARBA" id="ARBA00022527"/>
    </source>
</evidence>
<dbReference type="PANTHER" id="PTHR24054:SF0">
    <property type="entry name" value="CASEIN KINASE II SUBUNIT ALPHA"/>
    <property type="match status" value="1"/>
</dbReference>
<evidence type="ECO:0000256" key="9">
    <source>
        <dbReference type="PROSITE-ProRule" id="PRU10141"/>
    </source>
</evidence>
<comment type="catalytic activity">
    <reaction evidence="7">
        <text>L-threonyl-[protein] + ATP = O-phospho-L-threonyl-[protein] + ADP + H(+)</text>
        <dbReference type="Rhea" id="RHEA:46608"/>
        <dbReference type="Rhea" id="RHEA-COMP:11060"/>
        <dbReference type="Rhea" id="RHEA-COMP:11605"/>
        <dbReference type="ChEBI" id="CHEBI:15378"/>
        <dbReference type="ChEBI" id="CHEBI:30013"/>
        <dbReference type="ChEBI" id="CHEBI:30616"/>
        <dbReference type="ChEBI" id="CHEBI:61977"/>
        <dbReference type="ChEBI" id="CHEBI:456216"/>
        <dbReference type="EC" id="2.7.11.1"/>
    </reaction>
</comment>
<dbReference type="OrthoDB" id="1668230at2759"/>
<dbReference type="InterPro" id="IPR017441">
    <property type="entry name" value="Protein_kinase_ATP_BS"/>
</dbReference>
<dbReference type="InterPro" id="IPR011009">
    <property type="entry name" value="Kinase-like_dom_sf"/>
</dbReference>
<reference evidence="12" key="1">
    <citation type="submission" date="2006-10" db="EMBL/GenBank/DDBJ databases">
        <authorList>
            <person name="Amadeo P."/>
            <person name="Zhao Q."/>
            <person name="Wortman J."/>
            <person name="Fraser-Liggett C."/>
            <person name="Carlton J."/>
        </authorList>
    </citation>
    <scope>NUCLEOTIDE SEQUENCE</scope>
    <source>
        <strain evidence="12">G3</strain>
    </source>
</reference>
<dbReference type="GO" id="GO:0005829">
    <property type="term" value="C:cytosol"/>
    <property type="evidence" value="ECO:0000318"/>
    <property type="project" value="GO_Central"/>
</dbReference>
<dbReference type="GO" id="GO:0051726">
    <property type="term" value="P:regulation of cell cycle"/>
    <property type="evidence" value="ECO:0000318"/>
    <property type="project" value="GO_Central"/>
</dbReference>
<sequence>METPSKDKSRSYGERKIPVKLPRLHGVVFGKIVGEGFFSHVYNGTYHDKPAAIKLVERGNSNGHLKEIEFLKKLRGVPDIVQLYSVFEADNTFIVFELLESCTPAYFYENTTIPRLRHYIKHVLNALKGAHSQNIVHRDVKFSNILVSPTWDRISLIDWGCASYISESMSSCAGSRVTRSPEMLLGYKGYKTGCDAWAVGTLIIDILTEGKVPWKKESTQETLISLTHYFGAEALIRIAGRYCLPLDPNLLSKMTKDPIRNLETKFTERMQPIWTKKLRKLTLGLLQIDPEKRLSVEKAMKARYFFKRRKITRELYPVTLSFD</sequence>
<evidence type="ECO:0000313" key="13">
    <source>
        <dbReference type="Proteomes" id="UP000001542"/>
    </source>
</evidence>
<evidence type="ECO:0000259" key="11">
    <source>
        <dbReference type="PROSITE" id="PS50011"/>
    </source>
</evidence>
<keyword evidence="13" id="KW-1185">Reference proteome</keyword>
<dbReference type="PROSITE" id="PS00108">
    <property type="entry name" value="PROTEIN_KINASE_ST"/>
    <property type="match status" value="1"/>
</dbReference>
<dbReference type="GO" id="GO:0004674">
    <property type="term" value="F:protein serine/threonine kinase activity"/>
    <property type="evidence" value="ECO:0000318"/>
    <property type="project" value="GO_Central"/>
</dbReference>
<evidence type="ECO:0000256" key="4">
    <source>
        <dbReference type="ARBA" id="ARBA00022741"/>
    </source>
</evidence>
<evidence type="ECO:0000256" key="6">
    <source>
        <dbReference type="ARBA" id="ARBA00022840"/>
    </source>
</evidence>
<keyword evidence="2 10" id="KW-0723">Serine/threonine-protein kinase</keyword>
<dbReference type="PROSITE" id="PS00107">
    <property type="entry name" value="PROTEIN_KINASE_ATP"/>
    <property type="match status" value="1"/>
</dbReference>
<evidence type="ECO:0000256" key="5">
    <source>
        <dbReference type="ARBA" id="ARBA00022777"/>
    </source>
</evidence>
<dbReference type="SUPFAM" id="SSF56112">
    <property type="entry name" value="Protein kinase-like (PK-like)"/>
    <property type="match status" value="1"/>
</dbReference>
<dbReference type="PANTHER" id="PTHR24054">
    <property type="entry name" value="CASEIN KINASE II SUBUNIT ALPHA"/>
    <property type="match status" value="1"/>
</dbReference>
<dbReference type="SMR" id="A2E2R8"/>
<dbReference type="InterPro" id="IPR000719">
    <property type="entry name" value="Prot_kinase_dom"/>
</dbReference>
<comment type="catalytic activity">
    <reaction evidence="8">
        <text>L-seryl-[protein] + ATP = O-phospho-L-seryl-[protein] + ADP + H(+)</text>
        <dbReference type="Rhea" id="RHEA:17989"/>
        <dbReference type="Rhea" id="RHEA-COMP:9863"/>
        <dbReference type="Rhea" id="RHEA-COMP:11604"/>
        <dbReference type="ChEBI" id="CHEBI:15378"/>
        <dbReference type="ChEBI" id="CHEBI:29999"/>
        <dbReference type="ChEBI" id="CHEBI:30616"/>
        <dbReference type="ChEBI" id="CHEBI:83421"/>
        <dbReference type="ChEBI" id="CHEBI:456216"/>
        <dbReference type="EC" id="2.7.11.1"/>
    </reaction>
</comment>
<evidence type="ECO:0000256" key="10">
    <source>
        <dbReference type="RuleBase" id="RU000304"/>
    </source>
</evidence>
<dbReference type="Gene3D" id="1.10.510.10">
    <property type="entry name" value="Transferase(Phosphotransferase) domain 1"/>
    <property type="match status" value="1"/>
</dbReference>
<dbReference type="STRING" id="5722.A2E2R8"/>